<evidence type="ECO:0000313" key="3">
    <source>
        <dbReference type="Proteomes" id="UP000266841"/>
    </source>
</evidence>
<organism evidence="2 3">
    <name type="scientific">Thalassiosira oceanica</name>
    <name type="common">Marine diatom</name>
    <dbReference type="NCBI Taxonomy" id="159749"/>
    <lineage>
        <taxon>Eukaryota</taxon>
        <taxon>Sar</taxon>
        <taxon>Stramenopiles</taxon>
        <taxon>Ochrophyta</taxon>
        <taxon>Bacillariophyta</taxon>
        <taxon>Coscinodiscophyceae</taxon>
        <taxon>Thalassiosirophycidae</taxon>
        <taxon>Thalassiosirales</taxon>
        <taxon>Thalassiosiraceae</taxon>
        <taxon>Thalassiosira</taxon>
    </lineage>
</organism>
<reference evidence="2 3" key="1">
    <citation type="journal article" date="2012" name="Genome Biol.">
        <title>Genome and low-iron response of an oceanic diatom adapted to chronic iron limitation.</title>
        <authorList>
            <person name="Lommer M."/>
            <person name="Specht M."/>
            <person name="Roy A.S."/>
            <person name="Kraemer L."/>
            <person name="Andreson R."/>
            <person name="Gutowska M.A."/>
            <person name="Wolf J."/>
            <person name="Bergner S.V."/>
            <person name="Schilhabel M.B."/>
            <person name="Klostermeier U.C."/>
            <person name="Beiko R.G."/>
            <person name="Rosenstiel P."/>
            <person name="Hippler M."/>
            <person name="Laroche J."/>
        </authorList>
    </citation>
    <scope>NUCLEOTIDE SEQUENCE [LARGE SCALE GENOMIC DNA]</scope>
    <source>
        <strain evidence="2 3">CCMP1005</strain>
    </source>
</reference>
<comment type="caution">
    <text evidence="2">The sequence shown here is derived from an EMBL/GenBank/DDBJ whole genome shotgun (WGS) entry which is preliminary data.</text>
</comment>
<name>K0TBB3_THAOC</name>
<gene>
    <name evidence="2" type="ORF">THAOC_02198</name>
</gene>
<accession>K0TBB3</accession>
<dbReference type="AlphaFoldDB" id="K0TBB3"/>
<feature type="compositionally biased region" description="Basic and acidic residues" evidence="1">
    <location>
        <begin position="51"/>
        <end position="63"/>
    </location>
</feature>
<evidence type="ECO:0000256" key="1">
    <source>
        <dbReference type="SAM" id="MobiDB-lite"/>
    </source>
</evidence>
<dbReference type="Proteomes" id="UP000266841">
    <property type="component" value="Unassembled WGS sequence"/>
</dbReference>
<proteinExistence type="predicted"/>
<protein>
    <submittedName>
        <fullName evidence="2">Uncharacterized protein</fullName>
    </submittedName>
</protein>
<feature type="non-terminal residue" evidence="2">
    <location>
        <position position="88"/>
    </location>
</feature>
<evidence type="ECO:0000313" key="2">
    <source>
        <dbReference type="EMBL" id="EJK76058.1"/>
    </source>
</evidence>
<keyword evidence="3" id="KW-1185">Reference proteome</keyword>
<feature type="region of interest" description="Disordered" evidence="1">
    <location>
        <begin position="37"/>
        <end position="74"/>
    </location>
</feature>
<sequence length="88" mass="9776">MHETDATHQQRGCLSTINPESSAATLSGLSARRFSATAVDSFGDDGDEEDHPISDPSEHDKPEPSSQSRYEWTDETIRRGKFAWVSHD</sequence>
<dbReference type="EMBL" id="AGNL01002562">
    <property type="protein sequence ID" value="EJK76058.1"/>
    <property type="molecule type" value="Genomic_DNA"/>
</dbReference>